<feature type="domain" description="Integrase catalytic" evidence="8">
    <location>
        <begin position="531"/>
        <end position="734"/>
    </location>
</feature>
<keyword evidence="2" id="KW-0479">Metal-binding</keyword>
<evidence type="ECO:0000256" key="6">
    <source>
        <dbReference type="SAM" id="MobiDB-lite"/>
    </source>
</evidence>
<dbReference type="GO" id="GO:0008270">
    <property type="term" value="F:zinc ion binding"/>
    <property type="evidence" value="ECO:0007669"/>
    <property type="project" value="UniProtKB-KW"/>
</dbReference>
<evidence type="ECO:0000256" key="4">
    <source>
        <dbReference type="ARBA" id="ARBA00022801"/>
    </source>
</evidence>
<dbReference type="Gramene" id="OMO90284">
    <property type="protein sequence ID" value="OMO90284"/>
    <property type="gene ID" value="CCACVL1_07420"/>
</dbReference>
<dbReference type="CDD" id="cd09272">
    <property type="entry name" value="RNase_HI_RT_Ty1"/>
    <property type="match status" value="1"/>
</dbReference>
<sequence length="1323" mass="148689">MAVSEPSQPITIKLDGTNYNHWSYLMRNFLKGKGLWKYVTGDKKCPRPQDGLENFVLEYEEWEINNSKILTWIANCVIPSISMLLGRFNTAKEVWDFLEKRYVQTDLARRYKLEMDLAALKQKRGQSISDFHSEMQVIWDQLAAMEPKWTVDAELYYQFREASRLAQFLMALQDEFESVGASILHRVPRPSVDAVISELMAEETRRGVLNQHKVGDDVVLVAAARLKSLGVNSFGTSQSRRDFSKIECYYCHELGHTKHNCPKLKKKTDSSKMGQVAAVTSSAETLDADTHSTVDQTQEIIRQVISSMSNNSMGNNSITASALSTSPGISSKDWIIDSGAFNHMTFDSSILESSKPISYSSSIHTANGSSMFATHIGSVSCSKNVSLDDVLLVPSLSMNLLSVGQLCDLGLDVIFRSHGCVVQDCLTGRVVGTGRKFGRLFVLETLHIPYRLFDQKLNSFCVQKSLLAATVQKLSPFSLWHRRLAHISCSRLQYLVSSGKLGSVKPEASTFCISCKLAKQSALPFNTSESVSLSPFDLIHSDVWGPSRLPTMGGSCYYVIFVDDFSRYTWLYLFRHRSDLLKIYQDFSTMVRTQFSKPIKRLRVDSAGEYKSGGLKEFLASQDFSTMVRTQFSKPIKRLRADSAGEYKSGGLKEFLASQGTLLELSCTDTPQQNGVAERKHRHIMETTRALLLSSLVPKRFWGEAVLTSVYVINRIPSSIIGGISPFERLYNSSPNYSELRIFGSTCFVSLPKVERDQLSQKTAICVFLGYGIGQKGSTLSEQVVPEETCPTADSTASNSAPTAPNSSESIVPELRRSTRERIPSKRYLDFHCFLSTILSVYEPKSYHEACLDPLWQAAMKEELNALEKTHTWDLVELPVGKSVVDCKWVYKVKTKSDGSVERYKARLVAKGFTQEYGIDYEETFAPVARMTSVRTLIAVASIRGWDMSQMDVKNVFLNGDLHEEVYMKPPPGLSCQTNQVCKLRRALYGLKQAPRAWFEKFSSTMLDSGFVQSAHDSTLFIRQSSRGIVLLLLYVDDMVITGDDDLGTKDIKNHLSRTFEMKDLGPLRYFLGIEVNSSSHGYVLSQVKYASDLISKAGLSDNKIVDTPIEMNVKLKATDGGLLTNATLYRQLVGSLIYLTVTRLDISHAVQVVSQFMTAPRTIHFAAVLRILRYLRGTLHKGLLFSSTSKLELRAFSDSDWAGDINDRRSTTEYRALSDTTAEIMWLCRLLKDLGVDTPNSVPLFCDSKSAIQIAQNDTFHERTKHIEVDCHFIRQEIRKGTIKLPHISSEFQVADLLTKSHTTTRFHYLVSKLQMFHFELS</sequence>
<dbReference type="PROSITE" id="PS50994">
    <property type="entry name" value="INTEGRASE"/>
    <property type="match status" value="1"/>
</dbReference>
<dbReference type="EMBL" id="AWWV01008479">
    <property type="protein sequence ID" value="OMO90284.1"/>
    <property type="molecule type" value="Genomic_DNA"/>
</dbReference>
<evidence type="ECO:0000259" key="8">
    <source>
        <dbReference type="PROSITE" id="PS50994"/>
    </source>
</evidence>
<dbReference type="Pfam" id="PF22936">
    <property type="entry name" value="Pol_BBD"/>
    <property type="match status" value="1"/>
</dbReference>
<feature type="domain" description="CCHC-type" evidence="7">
    <location>
        <begin position="248"/>
        <end position="263"/>
    </location>
</feature>
<dbReference type="InterPro" id="IPR039537">
    <property type="entry name" value="Retrotran_Ty1/copia-like"/>
</dbReference>
<dbReference type="GO" id="GO:0003676">
    <property type="term" value="F:nucleic acid binding"/>
    <property type="evidence" value="ECO:0007669"/>
    <property type="project" value="InterPro"/>
</dbReference>
<dbReference type="PANTHER" id="PTHR42648:SF28">
    <property type="entry name" value="TRANSPOSON-ENCODED PROTEIN WITH RIBONUCLEASE H-LIKE AND RETROVIRUS ZINC FINGER-LIKE DOMAINS"/>
    <property type="match status" value="1"/>
</dbReference>
<evidence type="ECO:0000256" key="2">
    <source>
        <dbReference type="ARBA" id="ARBA00022723"/>
    </source>
</evidence>
<dbReference type="InterPro" id="IPR043502">
    <property type="entry name" value="DNA/RNA_pol_sf"/>
</dbReference>
<keyword evidence="1" id="KW-0645">Protease</keyword>
<dbReference type="PANTHER" id="PTHR42648">
    <property type="entry name" value="TRANSPOSASE, PUTATIVE-RELATED"/>
    <property type="match status" value="1"/>
</dbReference>
<dbReference type="InterPro" id="IPR013103">
    <property type="entry name" value="RVT_2"/>
</dbReference>
<feature type="compositionally biased region" description="Low complexity" evidence="6">
    <location>
        <begin position="791"/>
        <end position="808"/>
    </location>
</feature>
<dbReference type="PROSITE" id="PS50158">
    <property type="entry name" value="ZF_CCHC"/>
    <property type="match status" value="1"/>
</dbReference>
<gene>
    <name evidence="9" type="ORF">CCACVL1_07420</name>
</gene>
<feature type="region of interest" description="Disordered" evidence="6">
    <location>
        <begin position="787"/>
        <end position="817"/>
    </location>
</feature>
<dbReference type="SUPFAM" id="SSF57756">
    <property type="entry name" value="Retrovirus zinc finger-like domains"/>
    <property type="match status" value="1"/>
</dbReference>
<evidence type="ECO:0000256" key="3">
    <source>
        <dbReference type="ARBA" id="ARBA00022750"/>
    </source>
</evidence>
<evidence type="ECO:0000256" key="5">
    <source>
        <dbReference type="PROSITE-ProRule" id="PRU00047"/>
    </source>
</evidence>
<dbReference type="OMA" id="MELMIEL"/>
<dbReference type="GO" id="GO:0006508">
    <property type="term" value="P:proteolysis"/>
    <property type="evidence" value="ECO:0007669"/>
    <property type="project" value="UniProtKB-KW"/>
</dbReference>
<dbReference type="InterPro" id="IPR054722">
    <property type="entry name" value="PolX-like_BBD"/>
</dbReference>
<evidence type="ECO:0000256" key="1">
    <source>
        <dbReference type="ARBA" id="ARBA00022670"/>
    </source>
</evidence>
<keyword evidence="10" id="KW-1185">Reference proteome</keyword>
<keyword evidence="5" id="KW-0862">Zinc</keyword>
<dbReference type="InterPro" id="IPR036875">
    <property type="entry name" value="Znf_CCHC_sf"/>
</dbReference>
<evidence type="ECO:0000313" key="9">
    <source>
        <dbReference type="EMBL" id="OMO90284.1"/>
    </source>
</evidence>
<keyword evidence="5" id="KW-0863">Zinc-finger</keyword>
<proteinExistence type="predicted"/>
<keyword evidence="4" id="KW-0378">Hydrolase</keyword>
<accession>A0A1R3J647</accession>
<dbReference type="Pfam" id="PF13976">
    <property type="entry name" value="gag_pre-integrs"/>
    <property type="match status" value="1"/>
</dbReference>
<evidence type="ECO:0000259" key="7">
    <source>
        <dbReference type="PROSITE" id="PS50158"/>
    </source>
</evidence>
<dbReference type="InterPro" id="IPR025724">
    <property type="entry name" value="GAG-pre-integrase_dom"/>
</dbReference>
<protein>
    <submittedName>
        <fullName evidence="9">Integrase, catalytic core</fullName>
    </submittedName>
</protein>
<organism evidence="9 10">
    <name type="scientific">Corchorus capsularis</name>
    <name type="common">Jute</name>
    <dbReference type="NCBI Taxonomy" id="210143"/>
    <lineage>
        <taxon>Eukaryota</taxon>
        <taxon>Viridiplantae</taxon>
        <taxon>Streptophyta</taxon>
        <taxon>Embryophyta</taxon>
        <taxon>Tracheophyta</taxon>
        <taxon>Spermatophyta</taxon>
        <taxon>Magnoliopsida</taxon>
        <taxon>eudicotyledons</taxon>
        <taxon>Gunneridae</taxon>
        <taxon>Pentapetalae</taxon>
        <taxon>rosids</taxon>
        <taxon>malvids</taxon>
        <taxon>Malvales</taxon>
        <taxon>Malvaceae</taxon>
        <taxon>Grewioideae</taxon>
        <taxon>Apeibeae</taxon>
        <taxon>Corchorus</taxon>
    </lineage>
</organism>
<dbReference type="Proteomes" id="UP000188268">
    <property type="component" value="Unassembled WGS sequence"/>
</dbReference>
<comment type="caution">
    <text evidence="9">The sequence shown here is derived from an EMBL/GenBank/DDBJ whole genome shotgun (WGS) entry which is preliminary data.</text>
</comment>
<dbReference type="InterPro" id="IPR012337">
    <property type="entry name" value="RNaseH-like_sf"/>
</dbReference>
<reference evidence="9 10" key="1">
    <citation type="submission" date="2013-09" db="EMBL/GenBank/DDBJ databases">
        <title>Corchorus capsularis genome sequencing.</title>
        <authorList>
            <person name="Alam M."/>
            <person name="Haque M.S."/>
            <person name="Islam M.S."/>
            <person name="Emdad E.M."/>
            <person name="Islam M.M."/>
            <person name="Ahmed B."/>
            <person name="Halim A."/>
            <person name="Hossen Q.M.M."/>
            <person name="Hossain M.Z."/>
            <person name="Ahmed R."/>
            <person name="Khan M.M."/>
            <person name="Islam R."/>
            <person name="Rashid M.M."/>
            <person name="Khan S.A."/>
            <person name="Rahman M.S."/>
            <person name="Alam M."/>
        </authorList>
    </citation>
    <scope>NUCLEOTIDE SEQUENCE [LARGE SCALE GENOMIC DNA]</scope>
    <source>
        <strain evidence="10">cv. CVL-1</strain>
        <tissue evidence="9">Whole seedling</tissue>
    </source>
</reference>
<evidence type="ECO:0000313" key="10">
    <source>
        <dbReference type="Proteomes" id="UP000188268"/>
    </source>
</evidence>
<name>A0A1R3J647_COCAP</name>
<dbReference type="Pfam" id="PF07727">
    <property type="entry name" value="RVT_2"/>
    <property type="match status" value="1"/>
</dbReference>
<dbReference type="InterPro" id="IPR001878">
    <property type="entry name" value="Znf_CCHC"/>
</dbReference>
<dbReference type="Pfam" id="PF14223">
    <property type="entry name" value="Retrotran_gag_2"/>
    <property type="match status" value="1"/>
</dbReference>
<dbReference type="SUPFAM" id="SSF53098">
    <property type="entry name" value="Ribonuclease H-like"/>
    <property type="match status" value="2"/>
</dbReference>
<dbReference type="GO" id="GO:0004190">
    <property type="term" value="F:aspartic-type endopeptidase activity"/>
    <property type="evidence" value="ECO:0007669"/>
    <property type="project" value="UniProtKB-KW"/>
</dbReference>
<dbReference type="Gene3D" id="4.10.60.10">
    <property type="entry name" value="Zinc finger, CCHC-type"/>
    <property type="match status" value="1"/>
</dbReference>
<dbReference type="OrthoDB" id="414945at2759"/>
<dbReference type="SUPFAM" id="SSF56672">
    <property type="entry name" value="DNA/RNA polymerases"/>
    <property type="match status" value="1"/>
</dbReference>
<dbReference type="InterPro" id="IPR036397">
    <property type="entry name" value="RNaseH_sf"/>
</dbReference>
<dbReference type="InterPro" id="IPR001584">
    <property type="entry name" value="Integrase_cat-core"/>
</dbReference>
<dbReference type="GO" id="GO:0015074">
    <property type="term" value="P:DNA integration"/>
    <property type="evidence" value="ECO:0007669"/>
    <property type="project" value="InterPro"/>
</dbReference>
<keyword evidence="3" id="KW-0064">Aspartyl protease</keyword>
<dbReference type="Gene3D" id="3.30.420.10">
    <property type="entry name" value="Ribonuclease H-like superfamily/Ribonuclease H"/>
    <property type="match status" value="2"/>
</dbReference>